<evidence type="ECO:0000256" key="8">
    <source>
        <dbReference type="ARBA" id="ARBA00023224"/>
    </source>
</evidence>
<dbReference type="Proteomes" id="UP000186922">
    <property type="component" value="Unassembled WGS sequence"/>
</dbReference>
<dbReference type="PANTHER" id="PTHR24248">
    <property type="entry name" value="ADRENERGIC RECEPTOR-RELATED G-PROTEIN COUPLED RECEPTOR"/>
    <property type="match status" value="1"/>
</dbReference>
<evidence type="ECO:0000256" key="6">
    <source>
        <dbReference type="ARBA" id="ARBA00023136"/>
    </source>
</evidence>
<evidence type="ECO:0000256" key="5">
    <source>
        <dbReference type="ARBA" id="ARBA00023040"/>
    </source>
</evidence>
<keyword evidence="4 9" id="KW-1133">Transmembrane helix</keyword>
<evidence type="ECO:0000259" key="10">
    <source>
        <dbReference type="PROSITE" id="PS50262"/>
    </source>
</evidence>
<proteinExistence type="predicted"/>
<feature type="transmembrane region" description="Helical" evidence="9">
    <location>
        <begin position="57"/>
        <end position="77"/>
    </location>
</feature>
<comment type="caution">
    <text evidence="11">The sequence shown here is derived from an EMBL/GenBank/DDBJ whole genome shotgun (WGS) entry which is preliminary data.</text>
</comment>
<dbReference type="InterPro" id="IPR000276">
    <property type="entry name" value="GPCR_Rhodpsn"/>
</dbReference>
<dbReference type="PROSITE" id="PS50262">
    <property type="entry name" value="G_PROTEIN_RECEP_F1_2"/>
    <property type="match status" value="1"/>
</dbReference>
<evidence type="ECO:0000256" key="2">
    <source>
        <dbReference type="ARBA" id="ARBA00022475"/>
    </source>
</evidence>
<dbReference type="SUPFAM" id="SSF81321">
    <property type="entry name" value="Family A G protein-coupled receptor-like"/>
    <property type="match status" value="1"/>
</dbReference>
<protein>
    <recommendedName>
        <fullName evidence="10">G-protein coupled receptors family 1 profile domain-containing protein</fullName>
    </recommendedName>
</protein>
<keyword evidence="8" id="KW-0807">Transducer</keyword>
<keyword evidence="2" id="KW-1003">Cell membrane</keyword>
<feature type="transmembrane region" description="Helical" evidence="9">
    <location>
        <begin position="27"/>
        <end position="50"/>
    </location>
</feature>
<dbReference type="Gene3D" id="1.20.1070.10">
    <property type="entry name" value="Rhodopsin 7-helix transmembrane proteins"/>
    <property type="match status" value="1"/>
</dbReference>
<organism evidence="11 12">
    <name type="scientific">Ramazzottius varieornatus</name>
    <name type="common">Water bear</name>
    <name type="synonym">Tardigrade</name>
    <dbReference type="NCBI Taxonomy" id="947166"/>
    <lineage>
        <taxon>Eukaryota</taxon>
        <taxon>Metazoa</taxon>
        <taxon>Ecdysozoa</taxon>
        <taxon>Tardigrada</taxon>
        <taxon>Eutardigrada</taxon>
        <taxon>Parachela</taxon>
        <taxon>Hypsibioidea</taxon>
        <taxon>Ramazzottiidae</taxon>
        <taxon>Ramazzottius</taxon>
    </lineage>
</organism>
<gene>
    <name evidence="11" type="primary">RvY_16897-1</name>
    <name evidence="11" type="synonym">RvY_16897.1</name>
    <name evidence="11" type="ORF">RvY_16897</name>
</gene>
<dbReference type="AlphaFoldDB" id="A0A1D1W056"/>
<keyword evidence="12" id="KW-1185">Reference proteome</keyword>
<dbReference type="OrthoDB" id="10071887at2759"/>
<evidence type="ECO:0000256" key="7">
    <source>
        <dbReference type="ARBA" id="ARBA00023170"/>
    </source>
</evidence>
<accession>A0A1D1W056</accession>
<name>A0A1D1W056_RAMVA</name>
<sequence>MNSSNNSTQSLSEGSDSPSHFIHFTTYYALASDIATFVFNSTILIALLHARQAVNSFMVYVVQLTVSEVLLALTALPGNFVRSFYGFWPFGDPLCFAFSYFDSVFQSGVRYSHAMITLNRFWAAFFPVHYRNVHTRKAACGIVAAMWLFVHAIQLPSVIVGRVSPTPGDTQCILNLASKPGLVVVSSKALVWDGTSVNTLCQTYVDELSQNAGYAINRAEELKRTK</sequence>
<dbReference type="Pfam" id="PF00001">
    <property type="entry name" value="7tm_1"/>
    <property type="match status" value="1"/>
</dbReference>
<evidence type="ECO:0000313" key="12">
    <source>
        <dbReference type="Proteomes" id="UP000186922"/>
    </source>
</evidence>
<keyword evidence="3 9" id="KW-0812">Transmembrane</keyword>
<dbReference type="STRING" id="947166.A0A1D1W056"/>
<keyword evidence="5" id="KW-0297">G-protein coupled receptor</keyword>
<evidence type="ECO:0000256" key="3">
    <source>
        <dbReference type="ARBA" id="ARBA00022692"/>
    </source>
</evidence>
<keyword evidence="7" id="KW-0675">Receptor</keyword>
<evidence type="ECO:0000256" key="9">
    <source>
        <dbReference type="SAM" id="Phobius"/>
    </source>
</evidence>
<dbReference type="GO" id="GO:0005886">
    <property type="term" value="C:plasma membrane"/>
    <property type="evidence" value="ECO:0007669"/>
    <property type="project" value="UniProtKB-SubCell"/>
</dbReference>
<evidence type="ECO:0000256" key="1">
    <source>
        <dbReference type="ARBA" id="ARBA00004651"/>
    </source>
</evidence>
<evidence type="ECO:0000256" key="4">
    <source>
        <dbReference type="ARBA" id="ARBA00022989"/>
    </source>
</evidence>
<feature type="domain" description="G-protein coupled receptors family 1 profile" evidence="10">
    <location>
        <begin position="39"/>
        <end position="226"/>
    </location>
</feature>
<reference evidence="11 12" key="1">
    <citation type="journal article" date="2016" name="Nat. Commun.">
        <title>Extremotolerant tardigrade genome and improved radiotolerance of human cultured cells by tardigrade-unique protein.</title>
        <authorList>
            <person name="Hashimoto T."/>
            <person name="Horikawa D.D."/>
            <person name="Saito Y."/>
            <person name="Kuwahara H."/>
            <person name="Kozuka-Hata H."/>
            <person name="Shin-I T."/>
            <person name="Minakuchi Y."/>
            <person name="Ohishi K."/>
            <person name="Motoyama A."/>
            <person name="Aizu T."/>
            <person name="Enomoto A."/>
            <person name="Kondo K."/>
            <person name="Tanaka S."/>
            <person name="Hara Y."/>
            <person name="Koshikawa S."/>
            <person name="Sagara H."/>
            <person name="Miura T."/>
            <person name="Yokobori S."/>
            <person name="Miyagawa K."/>
            <person name="Suzuki Y."/>
            <person name="Kubo T."/>
            <person name="Oyama M."/>
            <person name="Kohara Y."/>
            <person name="Fujiyama A."/>
            <person name="Arakawa K."/>
            <person name="Katayama T."/>
            <person name="Toyoda A."/>
            <person name="Kunieda T."/>
        </authorList>
    </citation>
    <scope>NUCLEOTIDE SEQUENCE [LARGE SCALE GENOMIC DNA]</scope>
    <source>
        <strain evidence="11 12">YOKOZUNA-1</strain>
    </source>
</reference>
<evidence type="ECO:0000313" key="11">
    <source>
        <dbReference type="EMBL" id="GAV06997.1"/>
    </source>
</evidence>
<dbReference type="InterPro" id="IPR017452">
    <property type="entry name" value="GPCR_Rhodpsn_7TM"/>
</dbReference>
<dbReference type="GO" id="GO:0004930">
    <property type="term" value="F:G protein-coupled receptor activity"/>
    <property type="evidence" value="ECO:0007669"/>
    <property type="project" value="UniProtKB-KW"/>
</dbReference>
<keyword evidence="6 9" id="KW-0472">Membrane</keyword>
<comment type="subcellular location">
    <subcellularLocation>
        <location evidence="1">Cell membrane</location>
        <topology evidence="1">Multi-pass membrane protein</topology>
    </subcellularLocation>
</comment>
<dbReference type="EMBL" id="BDGG01000014">
    <property type="protein sequence ID" value="GAV06997.1"/>
    <property type="molecule type" value="Genomic_DNA"/>
</dbReference>